<dbReference type="Proteomes" id="UP001558850">
    <property type="component" value="Unassembled WGS sequence"/>
</dbReference>
<evidence type="ECO:0000313" key="2">
    <source>
        <dbReference type="Proteomes" id="UP001558850"/>
    </source>
</evidence>
<protein>
    <submittedName>
        <fullName evidence="1">FCD domain-containing protein</fullName>
    </submittedName>
</protein>
<proteinExistence type="predicted"/>
<name>A0ACC6U3U3_9BURK</name>
<sequence>MALLALARTHISGCTVLETDMAFHAAICSASGSPLIVENARLHWIHLRRVMGATRQVVGRRRAVWDEHAAIAEAIADGNEALAAEPGMRHTEDARENLVQHMTASAAAEGSAQGSPPDT</sequence>
<gene>
    <name evidence="1" type="ORF">AB4Y32_20775</name>
</gene>
<reference evidence="1" key="1">
    <citation type="submission" date="2024-07" db="EMBL/GenBank/DDBJ databases">
        <title>A survey of Mimosa microsymbionts across Brazilian biomes reveals a high diversity of Paraburkholderia nodulating endemic species, but also that Cupriavidus is common as a symbiont of widespread species.</title>
        <authorList>
            <person name="Rouws L."/>
            <person name="Barauna A."/>
            <person name="Beukes C."/>
            <person name="Rouws J.R.C."/>
            <person name="De Faria S.M."/>
            <person name="Gross E."/>
            <person name="Bueno Dos Reis Junior F."/>
            <person name="Simon M.F."/>
            <person name="Maluk M."/>
            <person name="Odee D.W."/>
            <person name="Kenicer G."/>
            <person name="Young J.P.W."/>
            <person name="Reis V.M."/>
            <person name="Zilli J."/>
            <person name="James E.K."/>
        </authorList>
    </citation>
    <scope>NUCLEOTIDE SEQUENCE</scope>
    <source>
        <strain evidence="1">EG181B</strain>
    </source>
</reference>
<accession>A0ACC6U3U3</accession>
<evidence type="ECO:0000313" key="1">
    <source>
        <dbReference type="EMBL" id="MEX3934202.1"/>
    </source>
</evidence>
<dbReference type="EMBL" id="JBFRCH010000012">
    <property type="protein sequence ID" value="MEX3934202.1"/>
    <property type="molecule type" value="Genomic_DNA"/>
</dbReference>
<comment type="caution">
    <text evidence="1">The sequence shown here is derived from an EMBL/GenBank/DDBJ whole genome shotgun (WGS) entry which is preliminary data.</text>
</comment>
<organism evidence="1 2">
    <name type="scientific">Paraburkholderia phymatum</name>
    <dbReference type="NCBI Taxonomy" id="148447"/>
    <lineage>
        <taxon>Bacteria</taxon>
        <taxon>Pseudomonadati</taxon>
        <taxon>Pseudomonadota</taxon>
        <taxon>Betaproteobacteria</taxon>
        <taxon>Burkholderiales</taxon>
        <taxon>Burkholderiaceae</taxon>
        <taxon>Paraburkholderia</taxon>
    </lineage>
</organism>
<keyword evidence="2" id="KW-1185">Reference proteome</keyword>